<dbReference type="InterPro" id="IPR017871">
    <property type="entry name" value="ABC_transporter-like_CS"/>
</dbReference>
<dbReference type="PROSITE" id="PS00211">
    <property type="entry name" value="ABC_TRANSPORTER_1"/>
    <property type="match status" value="2"/>
</dbReference>
<dbReference type="SUPFAM" id="SSF52540">
    <property type="entry name" value="P-loop containing nucleoside triphosphate hydrolases"/>
    <property type="match status" value="2"/>
</dbReference>
<dbReference type="Proteomes" id="UP001596150">
    <property type="component" value="Unassembled WGS sequence"/>
</dbReference>
<keyword evidence="9" id="KW-1185">Reference proteome</keyword>
<keyword evidence="5" id="KW-0547">Nucleotide-binding</keyword>
<evidence type="ECO:0000313" key="9">
    <source>
        <dbReference type="Proteomes" id="UP001596150"/>
    </source>
</evidence>
<evidence type="ECO:0000259" key="7">
    <source>
        <dbReference type="PROSITE" id="PS50893"/>
    </source>
</evidence>
<gene>
    <name evidence="8" type="ORF">ACFPP9_17725</name>
</gene>
<comment type="caution">
    <text evidence="8">The sequence shown here is derived from an EMBL/GenBank/DDBJ whole genome shotgun (WGS) entry which is preliminary data.</text>
</comment>
<dbReference type="CDD" id="cd03216">
    <property type="entry name" value="ABC_Carb_Monos_I"/>
    <property type="match status" value="1"/>
</dbReference>
<keyword evidence="6 8" id="KW-0067">ATP-binding</keyword>
<feature type="domain" description="ABC transporter" evidence="7">
    <location>
        <begin position="253"/>
        <end position="512"/>
    </location>
</feature>
<evidence type="ECO:0000256" key="5">
    <source>
        <dbReference type="ARBA" id="ARBA00022741"/>
    </source>
</evidence>
<dbReference type="PROSITE" id="PS50893">
    <property type="entry name" value="ABC_TRANSPORTER_2"/>
    <property type="match status" value="2"/>
</dbReference>
<dbReference type="CDD" id="cd03215">
    <property type="entry name" value="ABC_Carb_Monos_II"/>
    <property type="match status" value="1"/>
</dbReference>
<keyword evidence="3" id="KW-0762">Sugar transport</keyword>
<accession>A0ABW0PYR4</accession>
<dbReference type="InterPro" id="IPR027417">
    <property type="entry name" value="P-loop_NTPase"/>
</dbReference>
<dbReference type="PANTHER" id="PTHR43790">
    <property type="entry name" value="CARBOHYDRATE TRANSPORT ATP-BINDING PROTEIN MG119-RELATED"/>
    <property type="match status" value="1"/>
</dbReference>
<name>A0ABW0PYR4_9HYPH</name>
<comment type="similarity">
    <text evidence="1">Belongs to the ABC transporter superfamily.</text>
</comment>
<evidence type="ECO:0000256" key="3">
    <source>
        <dbReference type="ARBA" id="ARBA00022597"/>
    </source>
</evidence>
<dbReference type="Gene3D" id="3.40.50.300">
    <property type="entry name" value="P-loop containing nucleotide triphosphate hydrolases"/>
    <property type="match status" value="2"/>
</dbReference>
<dbReference type="InterPro" id="IPR003593">
    <property type="entry name" value="AAA+_ATPase"/>
</dbReference>
<dbReference type="SMART" id="SM00382">
    <property type="entry name" value="AAA"/>
    <property type="match status" value="2"/>
</dbReference>
<reference evidence="9" key="1">
    <citation type="journal article" date="2019" name="Int. J. Syst. Evol. Microbiol.">
        <title>The Global Catalogue of Microorganisms (GCM) 10K type strain sequencing project: providing services to taxonomists for standard genome sequencing and annotation.</title>
        <authorList>
            <consortium name="The Broad Institute Genomics Platform"/>
            <consortium name="The Broad Institute Genome Sequencing Center for Infectious Disease"/>
            <person name="Wu L."/>
            <person name="Ma J."/>
        </authorList>
    </citation>
    <scope>NUCLEOTIDE SEQUENCE [LARGE SCALE GENOMIC DNA]</scope>
    <source>
        <strain evidence="9">KACC 12633</strain>
    </source>
</reference>
<protein>
    <submittedName>
        <fullName evidence="8">Sugar ABC transporter ATP-binding protein</fullName>
    </submittedName>
</protein>
<dbReference type="InterPro" id="IPR050107">
    <property type="entry name" value="ABC_carbohydrate_import_ATPase"/>
</dbReference>
<evidence type="ECO:0000256" key="6">
    <source>
        <dbReference type="ARBA" id="ARBA00022840"/>
    </source>
</evidence>
<evidence type="ECO:0000256" key="1">
    <source>
        <dbReference type="ARBA" id="ARBA00005417"/>
    </source>
</evidence>
<dbReference type="PANTHER" id="PTHR43790:SF9">
    <property type="entry name" value="GALACTOFURANOSE TRANSPORTER ATP-BINDING PROTEIN YTFR"/>
    <property type="match status" value="1"/>
</dbReference>
<dbReference type="RefSeq" id="WP_266345683.1">
    <property type="nucleotide sequence ID" value="NZ_JAPKNH010000010.1"/>
</dbReference>
<proteinExistence type="inferred from homology"/>
<organism evidence="8 9">
    <name type="scientific">Kaistia terrae</name>
    <dbReference type="NCBI Taxonomy" id="537017"/>
    <lineage>
        <taxon>Bacteria</taxon>
        <taxon>Pseudomonadati</taxon>
        <taxon>Pseudomonadota</taxon>
        <taxon>Alphaproteobacteria</taxon>
        <taxon>Hyphomicrobiales</taxon>
        <taxon>Kaistiaceae</taxon>
        <taxon>Kaistia</taxon>
    </lineage>
</organism>
<dbReference type="Pfam" id="PF00005">
    <property type="entry name" value="ABC_tran"/>
    <property type="match status" value="2"/>
</dbReference>
<evidence type="ECO:0000313" key="8">
    <source>
        <dbReference type="EMBL" id="MFC5517623.1"/>
    </source>
</evidence>
<dbReference type="InterPro" id="IPR003439">
    <property type="entry name" value="ABC_transporter-like_ATP-bd"/>
</dbReference>
<evidence type="ECO:0000256" key="2">
    <source>
        <dbReference type="ARBA" id="ARBA00022448"/>
    </source>
</evidence>
<dbReference type="EMBL" id="JBHSML010000011">
    <property type="protein sequence ID" value="MFC5517623.1"/>
    <property type="molecule type" value="Genomic_DNA"/>
</dbReference>
<evidence type="ECO:0000256" key="4">
    <source>
        <dbReference type="ARBA" id="ARBA00022737"/>
    </source>
</evidence>
<keyword evidence="4" id="KW-0677">Repeat</keyword>
<dbReference type="GO" id="GO:0005524">
    <property type="term" value="F:ATP binding"/>
    <property type="evidence" value="ECO:0007669"/>
    <property type="project" value="UniProtKB-KW"/>
</dbReference>
<feature type="domain" description="ABC transporter" evidence="7">
    <location>
        <begin position="9"/>
        <end position="253"/>
    </location>
</feature>
<keyword evidence="2" id="KW-0813">Transport</keyword>
<sequence>MPATVAPLLEAIDITKTYGSNEVLSKVSLSVAPGEIVGLIGENGAGKSTLLNILSGVVSPDAGKLRRNGAPIAPSTYREASRSGIIRVFQDSALIDNLRVYENLFFGWEHFFTGRLGLLDRRAMLDAARKALDAGGLTELAADRPISDLAPGERQALDIARAVATADLLGIEAPVILFDEPTTALDSANEENFLRLLERLRGRAGVVFVSHRLGEVLRSCDRIVVLKDGKRVADAPASGLTDADLHRLMVGRERTGNYYREDRQKPRPGPARLEVNGIAIAGAYEPVSFALAPGEVLGLAGTDGSGKRRLAQTIAGERSPDRGEIRVDGKRLRTGVPAAVAAGVAFVPGERQHDGLIVRETILANFELPSLHDLFSNAAGFRLGRKARTAAERYIAELEISAPNGVESRIDTLSGGNQQKVLLAKWLVRDPRVLVLENPTQGVDTGAREAIYRAVRDAAARGVAVVIVSDDLPELIGLSDRILILVEGRSTRLLDAAPGAKPEEAAVVAEMIPAGIRSTPGTTPGITHV</sequence>